<gene>
    <name evidence="1" type="ORF">LSAT_V11C200088840</name>
</gene>
<evidence type="ECO:0000313" key="1">
    <source>
        <dbReference type="EMBL" id="KAJ0223746.1"/>
    </source>
</evidence>
<name>A0A9R1XS61_LACSA</name>
<organism evidence="1 2">
    <name type="scientific">Lactuca sativa</name>
    <name type="common">Garden lettuce</name>
    <dbReference type="NCBI Taxonomy" id="4236"/>
    <lineage>
        <taxon>Eukaryota</taxon>
        <taxon>Viridiplantae</taxon>
        <taxon>Streptophyta</taxon>
        <taxon>Embryophyta</taxon>
        <taxon>Tracheophyta</taxon>
        <taxon>Spermatophyta</taxon>
        <taxon>Magnoliopsida</taxon>
        <taxon>eudicotyledons</taxon>
        <taxon>Gunneridae</taxon>
        <taxon>Pentapetalae</taxon>
        <taxon>asterids</taxon>
        <taxon>campanulids</taxon>
        <taxon>Asterales</taxon>
        <taxon>Asteraceae</taxon>
        <taxon>Cichorioideae</taxon>
        <taxon>Cichorieae</taxon>
        <taxon>Lactucinae</taxon>
        <taxon>Lactuca</taxon>
    </lineage>
</organism>
<comment type="caution">
    <text evidence="1">The sequence shown here is derived from an EMBL/GenBank/DDBJ whole genome shotgun (WGS) entry which is preliminary data.</text>
</comment>
<dbReference type="InterPro" id="IPR012340">
    <property type="entry name" value="NA-bd_OB-fold"/>
</dbReference>
<keyword evidence="2" id="KW-1185">Reference proteome</keyword>
<reference evidence="1 2" key="1">
    <citation type="journal article" date="2017" name="Nat. Commun.">
        <title>Genome assembly with in vitro proximity ligation data and whole-genome triplication in lettuce.</title>
        <authorList>
            <person name="Reyes-Chin-Wo S."/>
            <person name="Wang Z."/>
            <person name="Yang X."/>
            <person name="Kozik A."/>
            <person name="Arikit S."/>
            <person name="Song C."/>
            <person name="Xia L."/>
            <person name="Froenicke L."/>
            <person name="Lavelle D.O."/>
            <person name="Truco M.J."/>
            <person name="Xia R."/>
            <person name="Zhu S."/>
            <person name="Xu C."/>
            <person name="Xu H."/>
            <person name="Xu X."/>
            <person name="Cox K."/>
            <person name="Korf I."/>
            <person name="Meyers B.C."/>
            <person name="Michelmore R.W."/>
        </authorList>
    </citation>
    <scope>NUCLEOTIDE SEQUENCE [LARGE SCALE GENOMIC DNA]</scope>
    <source>
        <strain evidence="2">cv. Salinas</strain>
        <tissue evidence="1">Seedlings</tissue>
    </source>
</reference>
<dbReference type="Gene3D" id="2.40.50.140">
    <property type="entry name" value="Nucleic acid-binding proteins"/>
    <property type="match status" value="1"/>
</dbReference>
<dbReference type="PANTHER" id="PTHR48463:SF1">
    <property type="entry name" value="DUF223 DOMAIN-CONTAINING PROTEIN"/>
    <property type="match status" value="1"/>
</dbReference>
<dbReference type="PANTHER" id="PTHR48463">
    <property type="entry name" value="DUF223 DOMAIN-CONTAINING PROTEIN"/>
    <property type="match status" value="1"/>
</dbReference>
<sequence length="236" mass="27354">MNTISDLTYRYAGNPLQIWILRKWKPQFRRHETRFLGVDKNRDAIQILGQRTNQSYIKSIFTVSNCYTLSCYNCPNLDEYQKILENNIYVDFGLASAIERIPHTVTIPRMWFRFVSKTALNDFAENPPYLRDFIGLLSRLRECKKRDGESFVVLVLTDASGDELAINLWKECIDEPEKFNLEELAPPLTTTIAVVTSLKPSSFGGTRDKTHTHIAMNIIFTFLHILTHNHFSSRMS</sequence>
<protein>
    <submittedName>
        <fullName evidence="1">Uncharacterized protein</fullName>
    </submittedName>
</protein>
<evidence type="ECO:0000313" key="2">
    <source>
        <dbReference type="Proteomes" id="UP000235145"/>
    </source>
</evidence>
<dbReference type="AlphaFoldDB" id="A0A9R1XS61"/>
<proteinExistence type="predicted"/>
<accession>A0A9R1XS61</accession>
<dbReference type="Proteomes" id="UP000235145">
    <property type="component" value="Unassembled WGS sequence"/>
</dbReference>
<dbReference type="EMBL" id="NBSK02000002">
    <property type="protein sequence ID" value="KAJ0223746.1"/>
    <property type="molecule type" value="Genomic_DNA"/>
</dbReference>